<evidence type="ECO:0000313" key="6">
    <source>
        <dbReference type="Proteomes" id="UP000095463"/>
    </source>
</evidence>
<dbReference type="Proteomes" id="UP000095463">
    <property type="component" value="Unassembled WGS sequence"/>
</dbReference>
<evidence type="ECO:0000313" key="5">
    <source>
        <dbReference type="EMBL" id="OEO31509.1"/>
    </source>
</evidence>
<dbReference type="Gene3D" id="1.50.10.100">
    <property type="entry name" value="Chondroitin AC/alginate lyase"/>
    <property type="match status" value="1"/>
</dbReference>
<reference evidence="5 6" key="1">
    <citation type="journal article" date="2015" name="Genome Announc.">
        <title>Genome Assemblies of Three Soil-Associated Devosia species: D. insulae, D. limi, and D. soli.</title>
        <authorList>
            <person name="Hassan Y.I."/>
            <person name="Lepp D."/>
            <person name="Zhou T."/>
        </authorList>
    </citation>
    <scope>NUCLEOTIDE SEQUENCE [LARGE SCALE GENOMIC DNA]</scope>
    <source>
        <strain evidence="5 6">DS-56</strain>
    </source>
</reference>
<organism evidence="5 6">
    <name type="scientific">Devosia insulae DS-56</name>
    <dbReference type="NCBI Taxonomy" id="1116389"/>
    <lineage>
        <taxon>Bacteria</taxon>
        <taxon>Pseudomonadati</taxon>
        <taxon>Pseudomonadota</taxon>
        <taxon>Alphaproteobacteria</taxon>
        <taxon>Hyphomicrobiales</taxon>
        <taxon>Devosiaceae</taxon>
        <taxon>Devosia</taxon>
    </lineage>
</organism>
<keyword evidence="6" id="KW-1185">Reference proteome</keyword>
<keyword evidence="1 3" id="KW-0732">Signal</keyword>
<dbReference type="GO" id="GO:0016829">
    <property type="term" value="F:lyase activity"/>
    <property type="evidence" value="ECO:0007669"/>
    <property type="project" value="UniProtKB-KW"/>
</dbReference>
<evidence type="ECO:0000256" key="3">
    <source>
        <dbReference type="SAM" id="SignalP"/>
    </source>
</evidence>
<feature type="domain" description="Alginate lyase" evidence="4">
    <location>
        <begin position="54"/>
        <end position="276"/>
    </location>
</feature>
<evidence type="ECO:0000259" key="4">
    <source>
        <dbReference type="Pfam" id="PF05426"/>
    </source>
</evidence>
<gene>
    <name evidence="5" type="ORF">VW23_015925</name>
</gene>
<accession>A0A1E5XSD9</accession>
<dbReference type="SUPFAM" id="SSF48230">
    <property type="entry name" value="Chondroitin AC/alginate lyase"/>
    <property type="match status" value="1"/>
</dbReference>
<proteinExistence type="predicted"/>
<dbReference type="EMBL" id="LAJE02000156">
    <property type="protein sequence ID" value="OEO31509.1"/>
    <property type="molecule type" value="Genomic_DNA"/>
</dbReference>
<name>A0A1E5XSD9_9HYPH</name>
<dbReference type="GO" id="GO:0042597">
    <property type="term" value="C:periplasmic space"/>
    <property type="evidence" value="ECO:0007669"/>
    <property type="project" value="InterPro"/>
</dbReference>
<protein>
    <recommendedName>
        <fullName evidence="4">Alginate lyase domain-containing protein</fullName>
    </recommendedName>
</protein>
<sequence length="349" mass="37320">MRIVLPLIAAMTLALGTSAPHAEDKPFACPVVPAPVVALNFGSRYTDDSKTRSDIDEVSNAEVDRALQPVEKFIGELMKMANTALMDGDTARGACVLDWLDQWAAAGALTELETLNVKLAIPARYAGLAIALLQAETAGPLDPAKRQRVVAWLTDVGTAMEQFFDNDAPKNAKRANLRAWAGLAAAAIGRLNGDTAMLDWAKGSFELVTCQASPDGSLPLEMNRADKALNYQLHATAPLIVTADLLKATDYDGYAACDGKLSSIAAFSLRAIEDPSIVEKINGKEQTFQTGKQALEPFMLAWVEPLLRHAPDPATDAFVETLRPLAHAKLGGNLTRLGDWVAKLPASTS</sequence>
<evidence type="ECO:0000256" key="1">
    <source>
        <dbReference type="ARBA" id="ARBA00022729"/>
    </source>
</evidence>
<dbReference type="InterPro" id="IPR008397">
    <property type="entry name" value="Alginate_lyase_dom"/>
</dbReference>
<dbReference type="InterPro" id="IPR008929">
    <property type="entry name" value="Chondroitin_lyas"/>
</dbReference>
<feature type="chain" id="PRO_5009190458" description="Alginate lyase domain-containing protein" evidence="3">
    <location>
        <begin position="23"/>
        <end position="349"/>
    </location>
</feature>
<comment type="caution">
    <text evidence="5">The sequence shown here is derived from an EMBL/GenBank/DDBJ whole genome shotgun (WGS) entry which is preliminary data.</text>
</comment>
<dbReference type="RefSeq" id="WP_069909316.1">
    <property type="nucleotide sequence ID" value="NZ_LAJE02000156.1"/>
</dbReference>
<dbReference type="Pfam" id="PF05426">
    <property type="entry name" value="Alginate_lyase"/>
    <property type="match status" value="1"/>
</dbReference>
<keyword evidence="2" id="KW-0456">Lyase</keyword>
<feature type="signal peptide" evidence="3">
    <location>
        <begin position="1"/>
        <end position="22"/>
    </location>
</feature>
<dbReference type="AlphaFoldDB" id="A0A1E5XSD9"/>
<evidence type="ECO:0000256" key="2">
    <source>
        <dbReference type="ARBA" id="ARBA00023239"/>
    </source>
</evidence>